<dbReference type="InterPro" id="IPR042003">
    <property type="entry name" value="Sortase_E"/>
</dbReference>
<protein>
    <submittedName>
        <fullName evidence="5">Membrane protein</fullName>
    </submittedName>
</protein>
<dbReference type="InterPro" id="IPR023365">
    <property type="entry name" value="Sortase_dom-sf"/>
</dbReference>
<name>A0A1R4JGE0_9MICO</name>
<dbReference type="NCBIfam" id="TIGR01076">
    <property type="entry name" value="sortase_fam"/>
    <property type="match status" value="1"/>
</dbReference>
<dbReference type="GO" id="GO:0016787">
    <property type="term" value="F:hydrolase activity"/>
    <property type="evidence" value="ECO:0007669"/>
    <property type="project" value="UniProtKB-KW"/>
</dbReference>
<dbReference type="InterPro" id="IPR053465">
    <property type="entry name" value="Sortase_Class_E"/>
</dbReference>
<dbReference type="Gene3D" id="2.40.260.10">
    <property type="entry name" value="Sortase"/>
    <property type="match status" value="1"/>
</dbReference>
<accession>A0A1R4JGE0</accession>
<evidence type="ECO:0000313" key="6">
    <source>
        <dbReference type="Proteomes" id="UP000196778"/>
    </source>
</evidence>
<proteinExistence type="predicted"/>
<organism evidence="5 6">
    <name type="scientific">Mycetocola reblochoni REB411</name>
    <dbReference type="NCBI Taxonomy" id="1255698"/>
    <lineage>
        <taxon>Bacteria</taxon>
        <taxon>Bacillati</taxon>
        <taxon>Actinomycetota</taxon>
        <taxon>Actinomycetes</taxon>
        <taxon>Micrococcales</taxon>
        <taxon>Microbacteriaceae</taxon>
        <taxon>Mycetocola</taxon>
    </lineage>
</organism>
<keyword evidence="1" id="KW-0378">Hydrolase</keyword>
<keyword evidence="6" id="KW-1185">Reference proteome</keyword>
<dbReference type="EMBL" id="FUKR01000037">
    <property type="protein sequence ID" value="SJN30865.1"/>
    <property type="molecule type" value="Genomic_DNA"/>
</dbReference>
<keyword evidence="4" id="KW-1133">Transmembrane helix</keyword>
<dbReference type="InterPro" id="IPR005754">
    <property type="entry name" value="Sortase"/>
</dbReference>
<dbReference type="Pfam" id="PF04203">
    <property type="entry name" value="Sortase"/>
    <property type="match status" value="1"/>
</dbReference>
<dbReference type="CDD" id="cd05830">
    <property type="entry name" value="Sortase_E"/>
    <property type="match status" value="1"/>
</dbReference>
<gene>
    <name evidence="5" type="ORF">FM119_07295</name>
</gene>
<evidence type="ECO:0000256" key="4">
    <source>
        <dbReference type="SAM" id="Phobius"/>
    </source>
</evidence>
<keyword evidence="4" id="KW-0472">Membrane</keyword>
<reference evidence="6" key="1">
    <citation type="submission" date="2017-02" db="EMBL/GenBank/DDBJ databases">
        <authorList>
            <person name="Dridi B."/>
        </authorList>
    </citation>
    <scope>NUCLEOTIDE SEQUENCE [LARGE SCALE GENOMIC DNA]</scope>
    <source>
        <strain evidence="6">EB411</strain>
    </source>
</reference>
<evidence type="ECO:0000256" key="1">
    <source>
        <dbReference type="ARBA" id="ARBA00022801"/>
    </source>
</evidence>
<sequence length="247" mass="27223">MIESPTRRTNRASRRRPRPRVSVLGVLGELLLTAGVLVFLFLFWQLFWNDWVVRGEQNDRGSQISREWDDQASDAGHDDPIIPEQPDDGEVFAQLRVPRFGEDYVSQIAGGVSKAVTLDPIGLGHYPDTQMPGEDGNFAIAGHRNTHGAPLNKVAELQPGDAIVVETKDGWFTYRYRNTEYVQPSQVDVIAAVPGHPDEDPVDSVITLTSCNPFMSTAERIISYGVLESWTPRADGPPAALTDGVEG</sequence>
<feature type="active site" description="Proton donor/acceptor" evidence="2">
    <location>
        <position position="143"/>
    </location>
</feature>
<dbReference type="SUPFAM" id="SSF63817">
    <property type="entry name" value="Sortase"/>
    <property type="match status" value="1"/>
</dbReference>
<keyword evidence="4" id="KW-0812">Transmembrane</keyword>
<dbReference type="NCBIfam" id="NF033747">
    <property type="entry name" value="class_E_sortase"/>
    <property type="match status" value="1"/>
</dbReference>
<dbReference type="Proteomes" id="UP000196778">
    <property type="component" value="Unassembled WGS sequence"/>
</dbReference>
<evidence type="ECO:0000313" key="5">
    <source>
        <dbReference type="EMBL" id="SJN30865.1"/>
    </source>
</evidence>
<feature type="region of interest" description="Disordered" evidence="3">
    <location>
        <begin position="59"/>
        <end position="80"/>
    </location>
</feature>
<dbReference type="AlphaFoldDB" id="A0A1R4JGE0"/>
<dbReference type="RefSeq" id="WP_087137028.1">
    <property type="nucleotide sequence ID" value="NZ_FUKR01000037.1"/>
</dbReference>
<feature type="transmembrane region" description="Helical" evidence="4">
    <location>
        <begin position="21"/>
        <end position="44"/>
    </location>
</feature>
<evidence type="ECO:0000256" key="3">
    <source>
        <dbReference type="SAM" id="MobiDB-lite"/>
    </source>
</evidence>
<dbReference type="OrthoDB" id="5242879at2"/>
<feature type="active site" description="Acyl-thioester intermediate" evidence="2">
    <location>
        <position position="211"/>
    </location>
</feature>
<evidence type="ECO:0000256" key="2">
    <source>
        <dbReference type="PIRSR" id="PIRSR605754-1"/>
    </source>
</evidence>